<dbReference type="FunFam" id="2.30.180.10:FF:000032">
    <property type="entry name" value="Fasciclin domain-containing protein, putative"/>
    <property type="match status" value="1"/>
</dbReference>
<dbReference type="PROSITE" id="PS50213">
    <property type="entry name" value="FAS1"/>
    <property type="match status" value="1"/>
</dbReference>
<dbReference type="InterPro" id="IPR036378">
    <property type="entry name" value="FAS1_dom_sf"/>
</dbReference>
<gene>
    <name evidence="2" type="ORF">AAE02nite_14090</name>
</gene>
<keyword evidence="3" id="KW-1185">Reference proteome</keyword>
<dbReference type="PANTHER" id="PTHR10900:SF77">
    <property type="entry name" value="FI19380P1"/>
    <property type="match status" value="1"/>
</dbReference>
<feature type="domain" description="FAS1" evidence="1">
    <location>
        <begin position="62"/>
        <end position="197"/>
    </location>
</feature>
<dbReference type="InterPro" id="IPR050904">
    <property type="entry name" value="Adhesion/Biosynth-related"/>
</dbReference>
<dbReference type="SMART" id="SM00554">
    <property type="entry name" value="FAS1"/>
    <property type="match status" value="1"/>
</dbReference>
<dbReference type="InterPro" id="IPR000782">
    <property type="entry name" value="FAS1_domain"/>
</dbReference>
<name>A0A512AVK9_9BACT</name>
<reference evidence="2 3" key="1">
    <citation type="submission" date="2019-07" db="EMBL/GenBank/DDBJ databases">
        <title>Whole genome shotgun sequence of Adhaeribacter aerolatus NBRC 106133.</title>
        <authorList>
            <person name="Hosoyama A."/>
            <person name="Uohara A."/>
            <person name="Ohji S."/>
            <person name="Ichikawa N."/>
        </authorList>
    </citation>
    <scope>NUCLEOTIDE SEQUENCE [LARGE SCALE GENOMIC DNA]</scope>
    <source>
        <strain evidence="2 3">NBRC 106133</strain>
    </source>
</reference>
<evidence type="ECO:0000313" key="2">
    <source>
        <dbReference type="EMBL" id="GEO03745.1"/>
    </source>
</evidence>
<sequence>MNRSETATMGGLAAENQGKQLDVLVVKEQVLVPVATLSVTALAMENPEDINDMFDKVDDTEKYDVLTLARKSPNLSTFVKLLEQANLADDIQRVEHVTLFAPTNEAFARMPKDKLKTLLSSENTALLSTMLQSHIIASDVSSGALRDNSRIRVTDNSYIPIGQPGTSGTNVTVGGAELVKSDIEAANGRIHVIDKVLLPSEDFQSGNTR</sequence>
<accession>A0A512AVK9</accession>
<dbReference type="Pfam" id="PF02469">
    <property type="entry name" value="Fasciclin"/>
    <property type="match status" value="1"/>
</dbReference>
<dbReference type="EMBL" id="BJYS01000007">
    <property type="protein sequence ID" value="GEO03745.1"/>
    <property type="molecule type" value="Genomic_DNA"/>
</dbReference>
<dbReference type="Gene3D" id="2.30.180.10">
    <property type="entry name" value="FAS1 domain"/>
    <property type="match status" value="1"/>
</dbReference>
<dbReference type="AlphaFoldDB" id="A0A512AVK9"/>
<protein>
    <recommendedName>
        <fullName evidence="1">FAS1 domain-containing protein</fullName>
    </recommendedName>
</protein>
<dbReference type="SUPFAM" id="SSF82153">
    <property type="entry name" value="FAS1 domain"/>
    <property type="match status" value="1"/>
</dbReference>
<comment type="caution">
    <text evidence="2">The sequence shown here is derived from an EMBL/GenBank/DDBJ whole genome shotgun (WGS) entry which is preliminary data.</text>
</comment>
<dbReference type="PANTHER" id="PTHR10900">
    <property type="entry name" value="PERIOSTIN-RELATED"/>
    <property type="match status" value="1"/>
</dbReference>
<dbReference type="Proteomes" id="UP000321532">
    <property type="component" value="Unassembled WGS sequence"/>
</dbReference>
<proteinExistence type="predicted"/>
<evidence type="ECO:0000259" key="1">
    <source>
        <dbReference type="PROSITE" id="PS50213"/>
    </source>
</evidence>
<evidence type="ECO:0000313" key="3">
    <source>
        <dbReference type="Proteomes" id="UP000321532"/>
    </source>
</evidence>
<organism evidence="2 3">
    <name type="scientific">Adhaeribacter aerolatus</name>
    <dbReference type="NCBI Taxonomy" id="670289"/>
    <lineage>
        <taxon>Bacteria</taxon>
        <taxon>Pseudomonadati</taxon>
        <taxon>Bacteroidota</taxon>
        <taxon>Cytophagia</taxon>
        <taxon>Cytophagales</taxon>
        <taxon>Hymenobacteraceae</taxon>
        <taxon>Adhaeribacter</taxon>
    </lineage>
</organism>